<evidence type="ECO:0000259" key="7">
    <source>
        <dbReference type="PROSITE" id="PS50090"/>
    </source>
</evidence>
<dbReference type="Pfam" id="PF00249">
    <property type="entry name" value="Myb_DNA-binding"/>
    <property type="match status" value="1"/>
</dbReference>
<name>A0AAD7L3D9_QUISA</name>
<dbReference type="InterPro" id="IPR017930">
    <property type="entry name" value="Myb_dom"/>
</dbReference>
<keyword evidence="2" id="KW-0805">Transcription regulation</keyword>
<dbReference type="SUPFAM" id="SSF46689">
    <property type="entry name" value="Homeodomain-like"/>
    <property type="match status" value="2"/>
</dbReference>
<gene>
    <name evidence="10" type="ORF">O6P43_026875</name>
</gene>
<dbReference type="EMBL" id="JARAOO010000011">
    <property type="protein sequence ID" value="KAJ7950721.1"/>
    <property type="molecule type" value="Genomic_DNA"/>
</dbReference>
<dbReference type="AlphaFoldDB" id="A0AAD7L3D9"/>
<accession>A0AAD7L3D9</accession>
<evidence type="ECO:0000256" key="5">
    <source>
        <dbReference type="ARBA" id="ARBA00023242"/>
    </source>
</evidence>
<dbReference type="GO" id="GO:0003677">
    <property type="term" value="F:DNA binding"/>
    <property type="evidence" value="ECO:0007669"/>
    <property type="project" value="UniProtKB-KW"/>
</dbReference>
<dbReference type="InterPro" id="IPR006447">
    <property type="entry name" value="Myb_dom_plants"/>
</dbReference>
<evidence type="ECO:0000313" key="10">
    <source>
        <dbReference type="EMBL" id="KAJ7950721.1"/>
    </source>
</evidence>
<protein>
    <submittedName>
        <fullName evidence="10">Transcription factor DIVARICATA like</fullName>
    </submittedName>
</protein>
<feature type="domain" description="HTH myb-type" evidence="9">
    <location>
        <begin position="131"/>
        <end position="188"/>
    </location>
</feature>
<evidence type="ECO:0000256" key="4">
    <source>
        <dbReference type="ARBA" id="ARBA00023163"/>
    </source>
</evidence>
<dbReference type="Gene3D" id="1.10.10.60">
    <property type="entry name" value="Homeodomain-like"/>
    <property type="match status" value="2"/>
</dbReference>
<dbReference type="GO" id="GO:0005634">
    <property type="term" value="C:nucleus"/>
    <property type="evidence" value="ECO:0007669"/>
    <property type="project" value="UniProtKB-SubCell"/>
</dbReference>
<evidence type="ECO:0000259" key="8">
    <source>
        <dbReference type="PROSITE" id="PS51293"/>
    </source>
</evidence>
<dbReference type="NCBIfam" id="TIGR01557">
    <property type="entry name" value="myb_SHAQKYF"/>
    <property type="match status" value="1"/>
</dbReference>
<dbReference type="PROSITE" id="PS51293">
    <property type="entry name" value="SANT"/>
    <property type="match status" value="1"/>
</dbReference>
<sequence length="243" mass="27683">MDEPPHFEDIFLDDTLLDDLQSISHEAAPALEIPQIDWTRNENKIFENTIAEFGEYDSETLFQNIALRISTKTVSQIKQHYEALLEDIDSIESDLVPIPDYQDSDDEESEKSTDQLRSGHGPNRRGLQSVRPHRRRGMPWTRKEHELFLEGLAKYGKGDWKSIARSVVKTRTSTQVASHAQKYFLKLQNPNARYKDGHIMKTKKVSTSEEESTTLILNSNQSLHNMSGPSSVAASTPTDHFLT</sequence>
<comment type="subcellular location">
    <subcellularLocation>
        <location evidence="1">Nucleus</location>
    </subcellularLocation>
</comment>
<dbReference type="Proteomes" id="UP001163823">
    <property type="component" value="Chromosome 11"/>
</dbReference>
<dbReference type="PANTHER" id="PTHR44042">
    <property type="entry name" value="DUPLICATED HOMEODOMAIN-LIKE SUPERFAMILY PROTEIN-RELATED"/>
    <property type="match status" value="1"/>
</dbReference>
<dbReference type="FunFam" id="1.10.10.60:FF:000009">
    <property type="entry name" value="transcription factor MYB1R1"/>
    <property type="match status" value="1"/>
</dbReference>
<comment type="caution">
    <text evidence="10">The sequence shown here is derived from an EMBL/GenBank/DDBJ whole genome shotgun (WGS) entry which is preliminary data.</text>
</comment>
<dbReference type="InterPro" id="IPR017884">
    <property type="entry name" value="SANT_dom"/>
</dbReference>
<feature type="domain" description="SANT" evidence="8">
    <location>
        <begin position="135"/>
        <end position="190"/>
    </location>
</feature>
<feature type="region of interest" description="Disordered" evidence="6">
    <location>
        <begin position="96"/>
        <end position="136"/>
    </location>
</feature>
<keyword evidence="3" id="KW-0238">DNA-binding</keyword>
<feature type="domain" description="Myb-like" evidence="7">
    <location>
        <begin position="139"/>
        <end position="184"/>
    </location>
</feature>
<dbReference type="PROSITE" id="PS50090">
    <property type="entry name" value="MYB_LIKE"/>
    <property type="match status" value="1"/>
</dbReference>
<evidence type="ECO:0000256" key="1">
    <source>
        <dbReference type="ARBA" id="ARBA00004123"/>
    </source>
</evidence>
<evidence type="ECO:0000313" key="11">
    <source>
        <dbReference type="Proteomes" id="UP001163823"/>
    </source>
</evidence>
<dbReference type="CDD" id="cd00167">
    <property type="entry name" value="SANT"/>
    <property type="match status" value="2"/>
</dbReference>
<evidence type="ECO:0000259" key="9">
    <source>
        <dbReference type="PROSITE" id="PS51294"/>
    </source>
</evidence>
<dbReference type="InterPro" id="IPR009057">
    <property type="entry name" value="Homeodomain-like_sf"/>
</dbReference>
<evidence type="ECO:0000256" key="3">
    <source>
        <dbReference type="ARBA" id="ARBA00023125"/>
    </source>
</evidence>
<organism evidence="10 11">
    <name type="scientific">Quillaja saponaria</name>
    <name type="common">Soap bark tree</name>
    <dbReference type="NCBI Taxonomy" id="32244"/>
    <lineage>
        <taxon>Eukaryota</taxon>
        <taxon>Viridiplantae</taxon>
        <taxon>Streptophyta</taxon>
        <taxon>Embryophyta</taxon>
        <taxon>Tracheophyta</taxon>
        <taxon>Spermatophyta</taxon>
        <taxon>Magnoliopsida</taxon>
        <taxon>eudicotyledons</taxon>
        <taxon>Gunneridae</taxon>
        <taxon>Pentapetalae</taxon>
        <taxon>rosids</taxon>
        <taxon>fabids</taxon>
        <taxon>Fabales</taxon>
        <taxon>Quillajaceae</taxon>
        <taxon>Quillaja</taxon>
    </lineage>
</organism>
<keyword evidence="11" id="KW-1185">Reference proteome</keyword>
<evidence type="ECO:0000256" key="2">
    <source>
        <dbReference type="ARBA" id="ARBA00023015"/>
    </source>
</evidence>
<dbReference type="SMART" id="SM00717">
    <property type="entry name" value="SANT"/>
    <property type="match status" value="2"/>
</dbReference>
<keyword evidence="5" id="KW-0539">Nucleus</keyword>
<evidence type="ECO:0000256" key="6">
    <source>
        <dbReference type="SAM" id="MobiDB-lite"/>
    </source>
</evidence>
<dbReference type="PROSITE" id="PS51294">
    <property type="entry name" value="HTH_MYB"/>
    <property type="match status" value="1"/>
</dbReference>
<keyword evidence="4" id="KW-0804">Transcription</keyword>
<dbReference type="InterPro" id="IPR001005">
    <property type="entry name" value="SANT/Myb"/>
</dbReference>
<proteinExistence type="predicted"/>
<reference evidence="10" key="1">
    <citation type="journal article" date="2023" name="Science">
        <title>Elucidation of the pathway for biosynthesis of saponin adjuvants from the soapbark tree.</title>
        <authorList>
            <person name="Reed J."/>
            <person name="Orme A."/>
            <person name="El-Demerdash A."/>
            <person name="Owen C."/>
            <person name="Martin L.B.B."/>
            <person name="Misra R.C."/>
            <person name="Kikuchi S."/>
            <person name="Rejzek M."/>
            <person name="Martin A.C."/>
            <person name="Harkess A."/>
            <person name="Leebens-Mack J."/>
            <person name="Louveau T."/>
            <person name="Stephenson M.J."/>
            <person name="Osbourn A."/>
        </authorList>
    </citation>
    <scope>NUCLEOTIDE SEQUENCE</scope>
    <source>
        <strain evidence="10">S10</strain>
    </source>
</reference>
<dbReference type="KEGG" id="qsa:O6P43_026875"/>
<dbReference type="PANTHER" id="PTHR44042:SF54">
    <property type="entry name" value="MYB-LIKE DNA-BINDING DOMAIN, SHAQKYF CLASS PROTEIN"/>
    <property type="match status" value="1"/>
</dbReference>
<feature type="region of interest" description="Disordered" evidence="6">
    <location>
        <begin position="220"/>
        <end position="243"/>
    </location>
</feature>